<feature type="compositionally biased region" description="Low complexity" evidence="1">
    <location>
        <begin position="140"/>
        <end position="169"/>
    </location>
</feature>
<evidence type="ECO:0000256" key="1">
    <source>
        <dbReference type="SAM" id="MobiDB-lite"/>
    </source>
</evidence>
<dbReference type="VEuPathDB" id="AmoebaDB:NF0065910"/>
<dbReference type="AlphaFoldDB" id="A0A6A5BN76"/>
<accession>A0A6A5BN76</accession>
<organism evidence="3 4">
    <name type="scientific">Naegleria fowleri</name>
    <name type="common">Brain eating amoeba</name>
    <dbReference type="NCBI Taxonomy" id="5763"/>
    <lineage>
        <taxon>Eukaryota</taxon>
        <taxon>Discoba</taxon>
        <taxon>Heterolobosea</taxon>
        <taxon>Tetramitia</taxon>
        <taxon>Eutetramitia</taxon>
        <taxon>Vahlkampfiidae</taxon>
        <taxon>Naegleria</taxon>
    </lineage>
</organism>
<reference evidence="3 4" key="1">
    <citation type="journal article" date="2019" name="Sci. Rep.">
        <title>Nanopore sequencing improves the draft genome of the human pathogenic amoeba Naegleria fowleri.</title>
        <authorList>
            <person name="Liechti N."/>
            <person name="Schurch N."/>
            <person name="Bruggmann R."/>
            <person name="Wittwer M."/>
        </authorList>
    </citation>
    <scope>NUCLEOTIDE SEQUENCE [LARGE SCALE GENOMIC DNA]</scope>
    <source>
        <strain evidence="3 4">ATCC 30894</strain>
    </source>
</reference>
<feature type="transmembrane region" description="Helical" evidence="2">
    <location>
        <begin position="371"/>
        <end position="394"/>
    </location>
</feature>
<comment type="caution">
    <text evidence="3">The sequence shown here is derived from an EMBL/GenBank/DDBJ whole genome shotgun (WGS) entry which is preliminary data.</text>
</comment>
<evidence type="ECO:0000313" key="4">
    <source>
        <dbReference type="Proteomes" id="UP000444721"/>
    </source>
</evidence>
<gene>
    <name evidence="3" type="ORF">FDP41_004295</name>
</gene>
<name>A0A6A5BN76_NAEFO</name>
<keyword evidence="2" id="KW-1133">Transmembrane helix</keyword>
<evidence type="ECO:0000313" key="3">
    <source>
        <dbReference type="EMBL" id="KAF0976396.1"/>
    </source>
</evidence>
<dbReference type="VEuPathDB" id="AmoebaDB:NfTy_084530"/>
<dbReference type="EMBL" id="VFQX01000037">
    <property type="protein sequence ID" value="KAF0976396.1"/>
    <property type="molecule type" value="Genomic_DNA"/>
</dbReference>
<feature type="region of interest" description="Disordered" evidence="1">
    <location>
        <begin position="221"/>
        <end position="247"/>
    </location>
</feature>
<dbReference type="Proteomes" id="UP000444721">
    <property type="component" value="Unassembled WGS sequence"/>
</dbReference>
<dbReference type="VEuPathDB" id="AmoebaDB:FDP41_004295"/>
<protein>
    <submittedName>
        <fullName evidence="3">Uncharacterized protein</fullName>
    </submittedName>
</protein>
<feature type="compositionally biased region" description="Low complexity" evidence="1">
    <location>
        <begin position="238"/>
        <end position="247"/>
    </location>
</feature>
<keyword evidence="4" id="KW-1185">Reference proteome</keyword>
<feature type="transmembrane region" description="Helical" evidence="2">
    <location>
        <begin position="324"/>
        <end position="350"/>
    </location>
</feature>
<feature type="region of interest" description="Disordered" evidence="1">
    <location>
        <begin position="1"/>
        <end position="27"/>
    </location>
</feature>
<keyword evidence="2" id="KW-0472">Membrane</keyword>
<evidence type="ECO:0000256" key="2">
    <source>
        <dbReference type="SAM" id="Phobius"/>
    </source>
</evidence>
<feature type="region of interest" description="Disordered" evidence="1">
    <location>
        <begin position="42"/>
        <end position="169"/>
    </location>
</feature>
<feature type="compositionally biased region" description="Low complexity" evidence="1">
    <location>
        <begin position="60"/>
        <end position="73"/>
    </location>
</feature>
<feature type="compositionally biased region" description="Polar residues" evidence="1">
    <location>
        <begin position="221"/>
        <end position="237"/>
    </location>
</feature>
<dbReference type="RefSeq" id="XP_044561109.1">
    <property type="nucleotide sequence ID" value="XM_044707693.1"/>
</dbReference>
<dbReference type="GeneID" id="68111513"/>
<feature type="compositionally biased region" description="Polar residues" evidence="1">
    <location>
        <begin position="109"/>
        <end position="134"/>
    </location>
</feature>
<sequence length="411" mass="44947">MFHSLSQNQVVPSYNNTNVQPRTYEQYPHPQLDEPLAYQLPINKVPGKPQEHPSVNYIPQTAQTGTTSSSSDRGGARTNGGTSTTRTNNNNNVNSTTMNRSSYDVPTNLKPSSVFRNLSNTDHSTDAFSPTEESIQLKYLPSSSSTGPSQLSSQAQQQLPGPPSQGQQQIFLSHPAHENLQPSYAQLVQSPPQNVSIAYNEEPSSNRCLISTTPIGDSASYTKHVSPMSASETSANPTTTSSAKAMTSAANQTGSGLYYTSGQENKTSIHDIHPATNLNSSSMQSKTVFIENMTSEEGQPYGMRNTIHSVHELDPEGYKAEKEFTWAVLMGILLCVCGCWCCSCFPFIAIAQKFRNSTSERARRFSHFSKVIMLTVFTTLVCIGVIGIVVAIVVPTVMKVTPYRRPQSRFV</sequence>
<keyword evidence="2" id="KW-0812">Transmembrane</keyword>
<feature type="compositionally biased region" description="Polar residues" evidence="1">
    <location>
        <begin position="1"/>
        <end position="23"/>
    </location>
</feature>
<proteinExistence type="predicted"/>
<feature type="compositionally biased region" description="Low complexity" evidence="1">
    <location>
        <begin position="79"/>
        <end position="102"/>
    </location>
</feature>